<dbReference type="InterPro" id="IPR050471">
    <property type="entry name" value="AB_hydrolase"/>
</dbReference>
<dbReference type="AlphaFoldDB" id="A0A239I6Y0"/>
<evidence type="ECO:0000313" key="3">
    <source>
        <dbReference type="EMBL" id="SNS88833.1"/>
    </source>
</evidence>
<gene>
    <name evidence="2" type="ORF">SAMN05216189_101959</name>
    <name evidence="3" type="ORF">SAMN06295949_10960</name>
</gene>
<dbReference type="Proteomes" id="UP000199693">
    <property type="component" value="Unassembled WGS sequence"/>
</dbReference>
<dbReference type="EMBL" id="FZPC01000009">
    <property type="protein sequence ID" value="SNS88833.1"/>
    <property type="molecule type" value="Genomic_DNA"/>
</dbReference>
<name>A0A239I6Y0_9PSED</name>
<reference evidence="3 4" key="2">
    <citation type="submission" date="2017-06" db="EMBL/GenBank/DDBJ databases">
        <authorList>
            <person name="Varghese N."/>
            <person name="Submissions S."/>
        </authorList>
    </citation>
    <scope>NUCLEOTIDE SEQUENCE [LARGE SCALE GENOMIC DNA]</scope>
    <source>
        <strain evidence="3 4">RLD-1</strain>
    </source>
</reference>
<organism evidence="2 5">
    <name type="scientific">Pseudomonas delhiensis</name>
    <dbReference type="NCBI Taxonomy" id="366289"/>
    <lineage>
        <taxon>Bacteria</taxon>
        <taxon>Pseudomonadati</taxon>
        <taxon>Pseudomonadota</taxon>
        <taxon>Gammaproteobacteria</taxon>
        <taxon>Pseudomonadales</taxon>
        <taxon>Pseudomonadaceae</taxon>
        <taxon>Pseudomonas</taxon>
    </lineage>
</organism>
<protein>
    <submittedName>
        <fullName evidence="2">Pimeloyl-ACP methyl ester carboxylesterase</fullName>
    </submittedName>
</protein>
<dbReference type="InterPro" id="IPR029058">
    <property type="entry name" value="AB_hydrolase_fold"/>
</dbReference>
<dbReference type="RefSeq" id="WP_089391311.1">
    <property type="nucleotide sequence ID" value="NZ_FNEC01000019.1"/>
</dbReference>
<dbReference type="Gene3D" id="3.40.50.1820">
    <property type="entry name" value="alpha/beta hydrolase"/>
    <property type="match status" value="1"/>
</dbReference>
<dbReference type="InterPro" id="IPR000073">
    <property type="entry name" value="AB_hydrolase_1"/>
</dbReference>
<evidence type="ECO:0000259" key="1">
    <source>
        <dbReference type="Pfam" id="PF00561"/>
    </source>
</evidence>
<evidence type="ECO:0000313" key="5">
    <source>
        <dbReference type="Proteomes" id="UP000199693"/>
    </source>
</evidence>
<dbReference type="EMBL" id="FNEC01000019">
    <property type="protein sequence ID" value="SDJ58705.1"/>
    <property type="molecule type" value="Genomic_DNA"/>
</dbReference>
<dbReference type="SUPFAM" id="SSF53474">
    <property type="entry name" value="alpha/beta-Hydrolases"/>
    <property type="match status" value="1"/>
</dbReference>
<feature type="domain" description="AB hydrolase-1" evidence="1">
    <location>
        <begin position="40"/>
        <end position="138"/>
    </location>
</feature>
<evidence type="ECO:0000313" key="4">
    <source>
        <dbReference type="Proteomes" id="UP000198309"/>
    </source>
</evidence>
<sequence length="295" mass="31490">MAIEPAAPAPTQGTPGLARTRDGRELFYQALPGPADGRAPTVVFESGLAASRSFWGLVQPRVAQRARAVVYDRSGLGRSPADARPRSMQRMADDLNDLLDHLGPGPFVLVAHSGGGPLVRAATAARPQRIAGLVLADVSDEACELIFTPAFRRLEKFAHLASWLLARCGLLERCYRKAIAVLPEDVLADLRREGFTMAVMRTRGAEPAGLVAALQAYRSQPPVLPDIPLTVISGALADFGMSAQIRAAANAAHAHRARQSLQGRHVLAERSGHGLILSEPELVADEIARLLDMAA</sequence>
<reference evidence="2 5" key="1">
    <citation type="submission" date="2016-10" db="EMBL/GenBank/DDBJ databases">
        <authorList>
            <person name="de Groot N.N."/>
        </authorList>
    </citation>
    <scope>NUCLEOTIDE SEQUENCE [LARGE SCALE GENOMIC DNA]</scope>
    <source>
        <strain evidence="2 5">CCM 7361</strain>
    </source>
</reference>
<dbReference type="PANTHER" id="PTHR43433:SF5">
    <property type="entry name" value="AB HYDROLASE-1 DOMAIN-CONTAINING PROTEIN"/>
    <property type="match status" value="1"/>
</dbReference>
<keyword evidence="4" id="KW-1185">Reference proteome</keyword>
<accession>A0A239I6Y0</accession>
<evidence type="ECO:0000313" key="2">
    <source>
        <dbReference type="EMBL" id="SDJ58705.1"/>
    </source>
</evidence>
<dbReference type="Proteomes" id="UP000198309">
    <property type="component" value="Unassembled WGS sequence"/>
</dbReference>
<dbReference type="PANTHER" id="PTHR43433">
    <property type="entry name" value="HYDROLASE, ALPHA/BETA FOLD FAMILY PROTEIN"/>
    <property type="match status" value="1"/>
</dbReference>
<proteinExistence type="predicted"/>
<dbReference type="Pfam" id="PF00561">
    <property type="entry name" value="Abhydrolase_1"/>
    <property type="match status" value="1"/>
</dbReference>